<name>A0A0E3Z1Z1_9GAMM</name>
<gene>
    <name evidence="4" type="ORF">WQ53_03220</name>
</gene>
<dbReference type="SUPFAM" id="SSF53335">
    <property type="entry name" value="S-adenosyl-L-methionine-dependent methyltransferases"/>
    <property type="match status" value="1"/>
</dbReference>
<feature type="domain" description="Methyltransferase type 12" evidence="1">
    <location>
        <begin position="64"/>
        <end position="161"/>
    </location>
</feature>
<dbReference type="InterPro" id="IPR048976">
    <property type="entry name" value="WHD_PKMT"/>
</dbReference>
<dbReference type="InterPro" id="IPR018773">
    <property type="entry name" value="MeTrfase_reg_dom_prd"/>
</dbReference>
<proteinExistence type="predicted"/>
<dbReference type="KEGG" id="psuw:WQ53_03220"/>
<dbReference type="AlphaFoldDB" id="A0A0E3Z1Z1"/>
<evidence type="ECO:0000313" key="4">
    <source>
        <dbReference type="EMBL" id="AKC85917.1"/>
    </source>
</evidence>
<evidence type="ECO:0008006" key="6">
    <source>
        <dbReference type="Google" id="ProtNLM"/>
    </source>
</evidence>
<evidence type="ECO:0000313" key="5">
    <source>
        <dbReference type="Proteomes" id="UP000033067"/>
    </source>
</evidence>
<organism evidence="4 5">
    <name type="scientific">Pseudoxanthomonas suwonensis</name>
    <dbReference type="NCBI Taxonomy" id="314722"/>
    <lineage>
        <taxon>Bacteria</taxon>
        <taxon>Pseudomonadati</taxon>
        <taxon>Pseudomonadota</taxon>
        <taxon>Gammaproteobacteria</taxon>
        <taxon>Lysobacterales</taxon>
        <taxon>Lysobacteraceae</taxon>
        <taxon>Pseudoxanthomonas</taxon>
    </lineage>
</organism>
<dbReference type="InterPro" id="IPR050723">
    <property type="entry name" value="CFA/CMAS"/>
</dbReference>
<dbReference type="EMBL" id="CP011144">
    <property type="protein sequence ID" value="AKC85917.1"/>
    <property type="molecule type" value="Genomic_DNA"/>
</dbReference>
<feature type="domain" description="PKMT C-terminal winged helix" evidence="3">
    <location>
        <begin position="443"/>
        <end position="536"/>
    </location>
</feature>
<dbReference type="InterPro" id="IPR029063">
    <property type="entry name" value="SAM-dependent_MTases_sf"/>
</dbReference>
<accession>A0A0E3Z1Z1</accession>
<protein>
    <recommendedName>
        <fullName evidence="6">Methyltransferase type 12</fullName>
    </recommendedName>
</protein>
<feature type="domain" description="Methyltransferase regulatory" evidence="2">
    <location>
        <begin position="233"/>
        <end position="316"/>
    </location>
</feature>
<sequence>MTCARPSPDRWPAVEEGGGPLPGFAYDAIEYPGHPRPQTHPDRLAAIARLHGVPAAAPSRCSYLEVGCGDASNLFPLALAYPGSRFVGIDLSGAAVERGERMRVRLGLRNLSLQVADASTWDPGGTRYDYVCAHGFYSWVPAGVRDALLRLCRERLAPGGIAYVSYNALPGCHIRRMVWEMLRHHVRRFEEPSQRLRQAYAMLQFLEHGLIGGDAYVATVRAEIKRLLEDTDPAVLFHDDLGEINEPVSVTDFVAHAQRFGLEFLAEADYSEMTEEAAPPEIAAKLRQMAEADFLAKEQYLDYLKGRRFRQSLLCRSDAPLRRTPDPAVVMALEVAGEVSSATQPMDLAPGARMQFRGVHGSALTVDHPVAKAALLEIGERYPGAQTVAAMLACARERVGRVDPGEAGEDAEALCATLLTGFRLGLVGLTCESPRFAVHAGRRPRASALARAQLEAGSDGVTTLRSGVVRIADPVTRMLLRLLDGTRDREALLQDLAQRLADDPMALPDGQPPLSAGEWRVRLGKELERGLAEALGLALLVDERE</sequence>
<reference evidence="4 5" key="1">
    <citation type="journal article" date="2015" name="Genome Announc.">
        <title>Complete Genome Sequence of Pseudoxanthomonas suwonensis Strain J1, a Cellulose-Degrading Bacterium Isolated from Leaf- and Wood-Enriched Soil.</title>
        <authorList>
            <person name="Hou L."/>
            <person name="Jiang J."/>
            <person name="Xu Z."/>
            <person name="Zhou Y."/>
            <person name="Leung F.C."/>
        </authorList>
    </citation>
    <scope>NUCLEOTIDE SEQUENCE [LARGE SCALE GENOMIC DNA]</scope>
    <source>
        <strain evidence="4 5">J1</strain>
    </source>
</reference>
<dbReference type="InterPro" id="IPR013217">
    <property type="entry name" value="Methyltransf_12"/>
</dbReference>
<evidence type="ECO:0000259" key="1">
    <source>
        <dbReference type="Pfam" id="PF08242"/>
    </source>
</evidence>
<dbReference type="PANTHER" id="PTHR43667">
    <property type="entry name" value="CYCLOPROPANE-FATTY-ACYL-PHOSPHOLIPID SYNTHASE"/>
    <property type="match status" value="1"/>
</dbReference>
<dbReference type="Pfam" id="PF08242">
    <property type="entry name" value="Methyltransf_12"/>
    <property type="match status" value="1"/>
</dbReference>
<dbReference type="Gene3D" id="3.40.50.150">
    <property type="entry name" value="Vaccinia Virus protein VP39"/>
    <property type="match status" value="1"/>
</dbReference>
<dbReference type="PATRIC" id="fig|314722.6.peg.673"/>
<evidence type="ECO:0000259" key="3">
    <source>
        <dbReference type="Pfam" id="PF21782"/>
    </source>
</evidence>
<dbReference type="Pfam" id="PF21782">
    <property type="entry name" value="WHD_PKMT"/>
    <property type="match status" value="1"/>
</dbReference>
<keyword evidence="5" id="KW-1185">Reference proteome</keyword>
<dbReference type="Pfam" id="PF10119">
    <property type="entry name" value="MethyTransf_Reg"/>
    <property type="match status" value="1"/>
</dbReference>
<evidence type="ECO:0000259" key="2">
    <source>
        <dbReference type="Pfam" id="PF10119"/>
    </source>
</evidence>
<dbReference type="PANTHER" id="PTHR43667:SF2">
    <property type="entry name" value="FATTY ACID C-METHYL TRANSFERASE"/>
    <property type="match status" value="1"/>
</dbReference>
<dbReference type="Proteomes" id="UP000033067">
    <property type="component" value="Chromosome"/>
</dbReference>
<dbReference type="CDD" id="cd02440">
    <property type="entry name" value="AdoMet_MTases"/>
    <property type="match status" value="1"/>
</dbReference>